<organism evidence="16 17">
    <name type="scientific">Lepeophtheirus salmonis</name>
    <name type="common">Salmon louse</name>
    <name type="synonym">Caligus salmonis</name>
    <dbReference type="NCBI Taxonomy" id="72036"/>
    <lineage>
        <taxon>Eukaryota</taxon>
        <taxon>Metazoa</taxon>
        <taxon>Ecdysozoa</taxon>
        <taxon>Arthropoda</taxon>
        <taxon>Crustacea</taxon>
        <taxon>Multicrustacea</taxon>
        <taxon>Hexanauplia</taxon>
        <taxon>Copepoda</taxon>
        <taxon>Siphonostomatoida</taxon>
        <taxon>Caligidae</taxon>
        <taxon>Lepeophtheirus</taxon>
    </lineage>
</organism>
<dbReference type="InterPro" id="IPR050117">
    <property type="entry name" value="MAPK"/>
</dbReference>
<dbReference type="EMBL" id="CAJNVT010000042">
    <property type="protein sequence ID" value="CAF2743297.1"/>
    <property type="molecule type" value="Genomic_DNA"/>
</dbReference>
<name>A0A817FDC8_LEPSM</name>
<protein>
    <recommendedName>
        <fullName evidence="3 14">Mitogen-activated protein kinase</fullName>
        <ecNumber evidence="3 14">2.7.11.24</ecNumber>
    </recommendedName>
</protein>
<evidence type="ECO:0000259" key="15">
    <source>
        <dbReference type="PROSITE" id="PS50011"/>
    </source>
</evidence>
<keyword evidence="8 14" id="KW-0418">Kinase</keyword>
<dbReference type="InterPro" id="IPR008349">
    <property type="entry name" value="MAPK_ERK1/2"/>
</dbReference>
<evidence type="ECO:0000256" key="9">
    <source>
        <dbReference type="ARBA" id="ARBA00022840"/>
    </source>
</evidence>
<dbReference type="PROSITE" id="PS50011">
    <property type="entry name" value="PROTEIN_KINASE_DOM"/>
    <property type="match status" value="1"/>
</dbReference>
<keyword evidence="9 13" id="KW-0067">ATP-binding</keyword>
<dbReference type="PRINTS" id="PR01770">
    <property type="entry name" value="ERK1ERK2MAPK"/>
</dbReference>
<dbReference type="Proteomes" id="UP000675881">
    <property type="component" value="Unassembled WGS sequence"/>
</dbReference>
<comment type="activity regulation">
    <text evidence="14">Activated by threonine and tyrosine phosphorylation.</text>
</comment>
<dbReference type="SUPFAM" id="SSF56112">
    <property type="entry name" value="Protein kinase-like (PK-like)"/>
    <property type="match status" value="1"/>
</dbReference>
<evidence type="ECO:0000256" key="14">
    <source>
        <dbReference type="RuleBase" id="RU361165"/>
    </source>
</evidence>
<evidence type="ECO:0000313" key="16">
    <source>
        <dbReference type="EMBL" id="CAF2743297.1"/>
    </source>
</evidence>
<dbReference type="FunFam" id="1.10.510.10:FF:000624">
    <property type="entry name" value="Mitogen-activated protein kinase"/>
    <property type="match status" value="1"/>
</dbReference>
<dbReference type="GO" id="GO:0004707">
    <property type="term" value="F:MAP kinase activity"/>
    <property type="evidence" value="ECO:0007669"/>
    <property type="project" value="UniProtKB-EC"/>
</dbReference>
<comment type="catalytic activity">
    <reaction evidence="12">
        <text>L-seryl-[protein] + ATP = O-phospho-L-seryl-[protein] + ADP + H(+)</text>
        <dbReference type="Rhea" id="RHEA:17989"/>
        <dbReference type="Rhea" id="RHEA-COMP:9863"/>
        <dbReference type="Rhea" id="RHEA-COMP:11604"/>
        <dbReference type="ChEBI" id="CHEBI:15378"/>
        <dbReference type="ChEBI" id="CHEBI:29999"/>
        <dbReference type="ChEBI" id="CHEBI:30616"/>
        <dbReference type="ChEBI" id="CHEBI:83421"/>
        <dbReference type="ChEBI" id="CHEBI:456216"/>
        <dbReference type="EC" id="2.7.11.24"/>
    </reaction>
</comment>
<accession>A0A817FDC8</accession>
<dbReference type="AlphaFoldDB" id="A0A817FDC8"/>
<dbReference type="PROSITE" id="PS00108">
    <property type="entry name" value="PROTEIN_KINASE_ST"/>
    <property type="match status" value="1"/>
</dbReference>
<comment type="similarity">
    <text evidence="2">Belongs to the protein kinase superfamily. CMGC Ser/Thr protein kinase family. MAP kinase subfamily.</text>
</comment>
<feature type="domain" description="Protein kinase" evidence="15">
    <location>
        <begin position="171"/>
        <end position="460"/>
    </location>
</feature>
<dbReference type="Pfam" id="PF00069">
    <property type="entry name" value="Pkinase"/>
    <property type="match status" value="1"/>
</dbReference>
<keyword evidence="10" id="KW-0131">Cell cycle</keyword>
<dbReference type="SMART" id="SM00220">
    <property type="entry name" value="S_TKc"/>
    <property type="match status" value="1"/>
</dbReference>
<evidence type="ECO:0000256" key="6">
    <source>
        <dbReference type="ARBA" id="ARBA00022679"/>
    </source>
</evidence>
<keyword evidence="5" id="KW-0597">Phosphoprotein</keyword>
<dbReference type="FunFam" id="3.30.200.20:FF:000046">
    <property type="entry name" value="Mitogen-activated protein kinase"/>
    <property type="match status" value="1"/>
</dbReference>
<comment type="cofactor">
    <cofactor evidence="1 14">
        <name>Mg(2+)</name>
        <dbReference type="ChEBI" id="CHEBI:18420"/>
    </cofactor>
</comment>
<keyword evidence="14" id="KW-0460">Magnesium</keyword>
<reference evidence="16" key="1">
    <citation type="submission" date="2021-02" db="EMBL/GenBank/DDBJ databases">
        <authorList>
            <person name="Bekaert M."/>
        </authorList>
    </citation>
    <scope>NUCLEOTIDE SEQUENCE</scope>
    <source>
        <strain evidence="16">IoA-00</strain>
    </source>
</reference>
<evidence type="ECO:0000256" key="5">
    <source>
        <dbReference type="ARBA" id="ARBA00022553"/>
    </source>
</evidence>
<dbReference type="EC" id="2.7.11.24" evidence="3 14"/>
<evidence type="ECO:0000256" key="12">
    <source>
        <dbReference type="ARBA" id="ARBA00048312"/>
    </source>
</evidence>
<evidence type="ECO:0000256" key="13">
    <source>
        <dbReference type="PROSITE-ProRule" id="PRU10141"/>
    </source>
</evidence>
<proteinExistence type="inferred from homology"/>
<evidence type="ECO:0000256" key="10">
    <source>
        <dbReference type="ARBA" id="ARBA00023306"/>
    </source>
</evidence>
<comment type="similarity">
    <text evidence="14">Belongs to the protein kinase superfamily. Ser/Thr protein kinase family. MAP kinase subfamily.</text>
</comment>
<evidence type="ECO:0000313" key="17">
    <source>
        <dbReference type="Proteomes" id="UP000675881"/>
    </source>
</evidence>
<evidence type="ECO:0000256" key="11">
    <source>
        <dbReference type="ARBA" id="ARBA00047592"/>
    </source>
</evidence>
<dbReference type="PANTHER" id="PTHR24055">
    <property type="entry name" value="MITOGEN-ACTIVATED PROTEIN KINASE"/>
    <property type="match status" value="1"/>
</dbReference>
<comment type="caution">
    <text evidence="16">The sequence shown here is derived from an EMBL/GenBank/DDBJ whole genome shotgun (WGS) entry which is preliminary data.</text>
</comment>
<evidence type="ECO:0000256" key="1">
    <source>
        <dbReference type="ARBA" id="ARBA00001946"/>
    </source>
</evidence>
<gene>
    <name evidence="16" type="ORF">LSAA_159</name>
</gene>
<sequence>MQNNFDDLNTNKTFCFEQLSMAVEKNPSDILFDDGGKTIYISVSHTFTYTIHIHNTITIECSKSYINCLCLFHSQSSQRMNPPKTNNTPLHYKRDSSSCIMKFNGKNITMKEGEETSNEVNIKSTGKSESIMEESKDEAASGIKSSPLPVITTNSKNREIRGHEFKVGPRYKSFRFLGEGAYGVVVSAVDTITDNKVAIKKLSPFEHQTYCQRTLREVKILTRFQHENIIDLKDIILGYGKNSAPKDLYLVQTLMQCDLLKLLRSQKLSGDHVCYFLYQVLRGLKYIHSANVLHRDLKPSNLLLNANCDLKICDFGLSRIADPEYDHAGCLTEYVATRWYRAPEVMLDAKCYTKAMDMWSVGCIFAEMMSNRPLFPGRNYLDQITKIQEVLGSPKSEDVEFIRNAKAKSFVSNLPQRSRVDWDIMFPKAETDALDLLNQLLAFNPNKRIGAVDALSHAYLKNYYDPTDEPSANKPFTFDMEFDDLPVQKLTEYIVAEAEDFNKQIGNPIIVKAEENMATDSHGDGIPIFSDFFFDYKPPSGDSRLLDLRFVIVRLTQSNEAFTESPWDSPQISSGGVTSIRSLLCESPTTSIQRSGSCEL</sequence>
<dbReference type="InterPro" id="IPR008271">
    <property type="entry name" value="Ser/Thr_kinase_AS"/>
</dbReference>
<dbReference type="InterPro" id="IPR000719">
    <property type="entry name" value="Prot_kinase_dom"/>
</dbReference>
<keyword evidence="17" id="KW-1185">Reference proteome</keyword>
<dbReference type="Gene3D" id="3.30.200.20">
    <property type="entry name" value="Phosphorylase Kinase, domain 1"/>
    <property type="match status" value="1"/>
</dbReference>
<evidence type="ECO:0000256" key="8">
    <source>
        <dbReference type="ARBA" id="ARBA00022777"/>
    </source>
</evidence>
<dbReference type="PROSITE" id="PS00107">
    <property type="entry name" value="PROTEIN_KINASE_ATP"/>
    <property type="match status" value="1"/>
</dbReference>
<dbReference type="InterPro" id="IPR011009">
    <property type="entry name" value="Kinase-like_dom_sf"/>
</dbReference>
<evidence type="ECO:0000256" key="3">
    <source>
        <dbReference type="ARBA" id="ARBA00012411"/>
    </source>
</evidence>
<dbReference type="PROSITE" id="PS01351">
    <property type="entry name" value="MAPK"/>
    <property type="match status" value="1"/>
</dbReference>
<evidence type="ECO:0000256" key="4">
    <source>
        <dbReference type="ARBA" id="ARBA00022527"/>
    </source>
</evidence>
<keyword evidence="4 14" id="KW-0723">Serine/threonine-protein kinase</keyword>
<keyword evidence="6 14" id="KW-0808">Transferase</keyword>
<evidence type="ECO:0000256" key="2">
    <source>
        <dbReference type="ARBA" id="ARBA00008832"/>
    </source>
</evidence>
<feature type="binding site" evidence="13">
    <location>
        <position position="201"/>
    </location>
    <ligand>
        <name>ATP</name>
        <dbReference type="ChEBI" id="CHEBI:30616"/>
    </ligand>
</feature>
<comment type="catalytic activity">
    <reaction evidence="11 14">
        <text>L-threonyl-[protein] + ATP = O-phospho-L-threonyl-[protein] + ADP + H(+)</text>
        <dbReference type="Rhea" id="RHEA:46608"/>
        <dbReference type="Rhea" id="RHEA-COMP:11060"/>
        <dbReference type="Rhea" id="RHEA-COMP:11605"/>
        <dbReference type="ChEBI" id="CHEBI:15378"/>
        <dbReference type="ChEBI" id="CHEBI:30013"/>
        <dbReference type="ChEBI" id="CHEBI:30616"/>
        <dbReference type="ChEBI" id="CHEBI:61977"/>
        <dbReference type="ChEBI" id="CHEBI:456216"/>
        <dbReference type="EC" id="2.7.11.24"/>
    </reaction>
</comment>
<dbReference type="OrthoDB" id="192887at2759"/>
<dbReference type="InterPro" id="IPR003527">
    <property type="entry name" value="MAP_kinase_CS"/>
</dbReference>
<keyword evidence="7 13" id="KW-0547">Nucleotide-binding</keyword>
<dbReference type="Gene3D" id="1.10.510.10">
    <property type="entry name" value="Transferase(Phosphotransferase) domain 1"/>
    <property type="match status" value="1"/>
</dbReference>
<dbReference type="InterPro" id="IPR017441">
    <property type="entry name" value="Protein_kinase_ATP_BS"/>
</dbReference>
<evidence type="ECO:0000256" key="7">
    <source>
        <dbReference type="ARBA" id="ARBA00022741"/>
    </source>
</evidence>
<dbReference type="GO" id="GO:0005524">
    <property type="term" value="F:ATP binding"/>
    <property type="evidence" value="ECO:0007669"/>
    <property type="project" value="UniProtKB-UniRule"/>
</dbReference>